<organism evidence="2 3">
    <name type="scientific">Legionella sainthelensi</name>
    <dbReference type="NCBI Taxonomy" id="28087"/>
    <lineage>
        <taxon>Bacteria</taxon>
        <taxon>Pseudomonadati</taxon>
        <taxon>Pseudomonadota</taxon>
        <taxon>Gammaproteobacteria</taxon>
        <taxon>Legionellales</taxon>
        <taxon>Legionellaceae</taxon>
        <taxon>Legionella</taxon>
    </lineage>
</organism>
<name>A0A0W0YML8_9GAMM</name>
<dbReference type="RefSeq" id="WP_027271940.1">
    <property type="nucleotide sequence ID" value="NZ_CAAAJE010000029.1"/>
</dbReference>
<dbReference type="OrthoDB" id="5637719at2"/>
<dbReference type="AlphaFoldDB" id="A0A0W0YML8"/>
<accession>A0A0W0YML8</accession>
<dbReference type="EMBL" id="LNYV01000015">
    <property type="protein sequence ID" value="KTD58112.1"/>
    <property type="molecule type" value="Genomic_DNA"/>
</dbReference>
<dbReference type="Proteomes" id="UP000054621">
    <property type="component" value="Unassembled WGS sequence"/>
</dbReference>
<proteinExistence type="predicted"/>
<feature type="region of interest" description="Disordered" evidence="1">
    <location>
        <begin position="1"/>
        <end position="21"/>
    </location>
</feature>
<evidence type="ECO:0000313" key="3">
    <source>
        <dbReference type="Proteomes" id="UP000054621"/>
    </source>
</evidence>
<comment type="caution">
    <text evidence="2">The sequence shown here is derived from an EMBL/GenBank/DDBJ whole genome shotgun (WGS) entry which is preliminary data.</text>
</comment>
<gene>
    <name evidence="2" type="ORF">Lsai_1634</name>
</gene>
<protein>
    <submittedName>
        <fullName evidence="2">Uncharacterized protein</fullName>
    </submittedName>
</protein>
<reference evidence="2 3" key="1">
    <citation type="submission" date="2015-11" db="EMBL/GenBank/DDBJ databases">
        <title>Genomic analysis of 38 Legionella species identifies large and diverse effector repertoires.</title>
        <authorList>
            <person name="Burstein D."/>
            <person name="Amaro F."/>
            <person name="Zusman T."/>
            <person name="Lifshitz Z."/>
            <person name="Cohen O."/>
            <person name="Gilbert J.A."/>
            <person name="Pupko T."/>
            <person name="Shuman H.A."/>
            <person name="Segal G."/>
        </authorList>
    </citation>
    <scope>NUCLEOTIDE SEQUENCE [LARGE SCALE GENOMIC DNA]</scope>
    <source>
        <strain evidence="2 3">Mt.St.Helens-4</strain>
    </source>
</reference>
<evidence type="ECO:0000256" key="1">
    <source>
        <dbReference type="SAM" id="MobiDB-lite"/>
    </source>
</evidence>
<sequence>MPLSDYAPTFFSSSKTGRKSQRTSGYSEFIGQTILNNYITAIPVKVVQTAAELYALCSKDTHISEKIAALIQAGLTITQIGLAITMLFEGEQCNITSSNLFTSDTSNLCKADFLLDMLYAGILATGWGASELSKTPTAPVAPV</sequence>
<dbReference type="eggNOG" id="ENOG5031QS3">
    <property type="taxonomic scope" value="Bacteria"/>
</dbReference>
<evidence type="ECO:0000313" key="2">
    <source>
        <dbReference type="EMBL" id="KTD58112.1"/>
    </source>
</evidence>
<dbReference type="PATRIC" id="fig|28087.4.peg.1750"/>